<accession>A0A7S2S427</accession>
<dbReference type="PANTHER" id="PTHR23331">
    <property type="entry name" value="CXYORF1"/>
    <property type="match status" value="1"/>
</dbReference>
<feature type="compositionally biased region" description="Polar residues" evidence="3">
    <location>
        <begin position="302"/>
        <end position="313"/>
    </location>
</feature>
<dbReference type="GO" id="GO:0005829">
    <property type="term" value="C:cytosol"/>
    <property type="evidence" value="ECO:0007669"/>
    <property type="project" value="GOC"/>
</dbReference>
<dbReference type="InterPro" id="IPR021854">
    <property type="entry name" value="WASH1_WAHD"/>
</dbReference>
<protein>
    <recommendedName>
        <fullName evidence="4">WASH1 WAHD domain-containing protein</fullName>
    </recommendedName>
</protein>
<feature type="region of interest" description="Disordered" evidence="3">
    <location>
        <begin position="528"/>
        <end position="551"/>
    </location>
</feature>
<feature type="compositionally biased region" description="Acidic residues" evidence="3">
    <location>
        <begin position="542"/>
        <end position="551"/>
    </location>
</feature>
<dbReference type="GO" id="GO:0043014">
    <property type="term" value="F:alpha-tubulin binding"/>
    <property type="evidence" value="ECO:0007669"/>
    <property type="project" value="InterPro"/>
</dbReference>
<proteinExistence type="inferred from homology"/>
<name>A0A7S2S427_9STRA</name>
<dbReference type="GO" id="GO:0006887">
    <property type="term" value="P:exocytosis"/>
    <property type="evidence" value="ECO:0007669"/>
    <property type="project" value="TreeGrafter"/>
</dbReference>
<dbReference type="Pfam" id="PF11945">
    <property type="entry name" value="WASH_WAHD"/>
    <property type="match status" value="1"/>
</dbReference>
<dbReference type="InterPro" id="IPR028290">
    <property type="entry name" value="WASH1"/>
</dbReference>
<organism evidence="5">
    <name type="scientific">Mucochytrium quahogii</name>
    <dbReference type="NCBI Taxonomy" id="96639"/>
    <lineage>
        <taxon>Eukaryota</taxon>
        <taxon>Sar</taxon>
        <taxon>Stramenopiles</taxon>
        <taxon>Bigyra</taxon>
        <taxon>Labyrinthulomycetes</taxon>
        <taxon>Thraustochytrida</taxon>
        <taxon>Thraustochytriidae</taxon>
        <taxon>Mucochytrium</taxon>
    </lineage>
</organism>
<evidence type="ECO:0000256" key="3">
    <source>
        <dbReference type="SAM" id="MobiDB-lite"/>
    </source>
</evidence>
<dbReference type="GO" id="GO:0043015">
    <property type="term" value="F:gamma-tubulin binding"/>
    <property type="evidence" value="ECO:0007669"/>
    <property type="project" value="TreeGrafter"/>
</dbReference>
<gene>
    <name evidence="5" type="ORF">QSP1433_LOCUS10091</name>
</gene>
<comment type="similarity">
    <text evidence="1">Belongs to the WASH1 family.</text>
</comment>
<dbReference type="PANTHER" id="PTHR23331:SF1">
    <property type="entry name" value="WASH COMPLEX SUBUNIT 1"/>
    <property type="match status" value="1"/>
</dbReference>
<feature type="region of interest" description="Disordered" evidence="3">
    <location>
        <begin position="462"/>
        <end position="485"/>
    </location>
</feature>
<dbReference type="GO" id="GO:0055037">
    <property type="term" value="C:recycling endosome"/>
    <property type="evidence" value="ECO:0007669"/>
    <property type="project" value="TreeGrafter"/>
</dbReference>
<dbReference type="EMBL" id="HBHK01016083">
    <property type="protein sequence ID" value="CAD9689005.1"/>
    <property type="molecule type" value="Transcribed_RNA"/>
</dbReference>
<evidence type="ECO:0000259" key="4">
    <source>
        <dbReference type="Pfam" id="PF11945"/>
    </source>
</evidence>
<feature type="region of interest" description="Disordered" evidence="3">
    <location>
        <begin position="299"/>
        <end position="400"/>
    </location>
</feature>
<feature type="compositionally biased region" description="Pro residues" evidence="3">
    <location>
        <begin position="336"/>
        <end position="349"/>
    </location>
</feature>
<dbReference type="GO" id="GO:0005769">
    <property type="term" value="C:early endosome"/>
    <property type="evidence" value="ECO:0007669"/>
    <property type="project" value="InterPro"/>
</dbReference>
<feature type="compositionally biased region" description="Basic and acidic residues" evidence="3">
    <location>
        <begin position="418"/>
        <end position="436"/>
    </location>
</feature>
<evidence type="ECO:0000256" key="2">
    <source>
        <dbReference type="ARBA" id="ARBA00023203"/>
    </source>
</evidence>
<dbReference type="GO" id="GO:0071203">
    <property type="term" value="C:WASH complex"/>
    <property type="evidence" value="ECO:0007669"/>
    <property type="project" value="InterPro"/>
</dbReference>
<evidence type="ECO:0000256" key="1">
    <source>
        <dbReference type="ARBA" id="ARBA00005602"/>
    </source>
</evidence>
<evidence type="ECO:0000313" key="5">
    <source>
        <dbReference type="EMBL" id="CAD9689005.1"/>
    </source>
</evidence>
<feature type="region of interest" description="Disordered" evidence="3">
    <location>
        <begin position="418"/>
        <end position="449"/>
    </location>
</feature>
<keyword evidence="2" id="KW-0009">Actin-binding</keyword>
<feature type="domain" description="WASH1 WAHD" evidence="4">
    <location>
        <begin position="9"/>
        <end position="289"/>
    </location>
</feature>
<dbReference type="GO" id="GO:0042147">
    <property type="term" value="P:retrograde transport, endosome to Golgi"/>
    <property type="evidence" value="ECO:0007669"/>
    <property type="project" value="TreeGrafter"/>
</dbReference>
<sequence>METLSHSFDAEETTRCMIHRLMELDRAIGLVFSKVEDRIKCQRERIEKVDTRIRNAELKVDKVAGLSAKATTIVATAKYPQQGTKLESTICEPGYMDEFRQVDSVYVAERQSDLPPRVSGLSEGDRDNIVSVQEQYDVCDKWMEKVDTSNTRLGSGLGSLPNNIQTIGDAILFNQDSNPYNQYCEFSDNLNEHDDYEDTKSSDAPSGSEVIKIGDAPASLLAWETSPEIGEYDVSFKPKMKNMAQFNLPSNLDLPDIADLSYTEGGGLDRSIAPSVRENGLPDLPTILDFSEPVPAFVDISSPPTIENNSSSKVEPVRSDHKEAQPKKQELGPQKSLPPPPPRSEPPPQSELRRKETTVQESPTPKLASAAVSGTGKTAPRVASAAVSGTNKPEPVAKGGMGDLLAAIRDKDSLARLKSSAEAKRRHDAIKEKEQANTENVDESKPLSLAEEMRIKLTRRQKVLSGQKDKEEQVADRARVTSMRSSVQAIRAAGKLLKKATVIQREDRTTSGRDSMMSLEGIAGLDDILASKEGSDDASVASDEEDDEWLD</sequence>
<dbReference type="GO" id="GO:0032456">
    <property type="term" value="P:endocytic recycling"/>
    <property type="evidence" value="ECO:0007669"/>
    <property type="project" value="TreeGrafter"/>
</dbReference>
<feature type="compositionally biased region" description="Basic and acidic residues" evidence="3">
    <location>
        <begin position="467"/>
        <end position="479"/>
    </location>
</feature>
<dbReference type="AlphaFoldDB" id="A0A7S2S427"/>
<dbReference type="GO" id="GO:0034314">
    <property type="term" value="P:Arp2/3 complex-mediated actin nucleation"/>
    <property type="evidence" value="ECO:0007669"/>
    <property type="project" value="InterPro"/>
</dbReference>
<feature type="compositionally biased region" description="Basic and acidic residues" evidence="3">
    <location>
        <begin position="315"/>
        <end position="330"/>
    </location>
</feature>
<dbReference type="GO" id="GO:0003779">
    <property type="term" value="F:actin binding"/>
    <property type="evidence" value="ECO:0007669"/>
    <property type="project" value="UniProtKB-KW"/>
</dbReference>
<reference evidence="5" key="1">
    <citation type="submission" date="2021-01" db="EMBL/GenBank/DDBJ databases">
        <authorList>
            <person name="Corre E."/>
            <person name="Pelletier E."/>
            <person name="Niang G."/>
            <person name="Scheremetjew M."/>
            <person name="Finn R."/>
            <person name="Kale V."/>
            <person name="Holt S."/>
            <person name="Cochrane G."/>
            <person name="Meng A."/>
            <person name="Brown T."/>
            <person name="Cohen L."/>
        </authorList>
    </citation>
    <scope>NUCLEOTIDE SEQUENCE</scope>
    <source>
        <strain evidence="5">NY070348D</strain>
    </source>
</reference>